<keyword evidence="2" id="KW-1185">Reference proteome</keyword>
<reference evidence="1 2" key="1">
    <citation type="submission" date="2023-08" db="EMBL/GenBank/DDBJ databases">
        <title>A Necator americanus chromosomal reference genome.</title>
        <authorList>
            <person name="Ilik V."/>
            <person name="Petrzelkova K.J."/>
            <person name="Pardy F."/>
            <person name="Fuh T."/>
            <person name="Niatou-Singa F.S."/>
            <person name="Gouil Q."/>
            <person name="Baker L."/>
            <person name="Ritchie M.E."/>
            <person name="Jex A.R."/>
            <person name="Gazzola D."/>
            <person name="Li H."/>
            <person name="Toshio Fujiwara R."/>
            <person name="Zhan B."/>
            <person name="Aroian R.V."/>
            <person name="Pafco B."/>
            <person name="Schwarz E.M."/>
        </authorList>
    </citation>
    <scope>NUCLEOTIDE SEQUENCE [LARGE SCALE GENOMIC DNA]</scope>
    <source>
        <strain evidence="1 2">Aroian</strain>
        <tissue evidence="1">Whole animal</tissue>
    </source>
</reference>
<sequence>MGTRRCSVLPTANTNAAVAQFAQAMLSLSAYRDLNVLTLVADSAAQENLTPTPVDLNKILMPLGETYADVLCDAERSVCDRFTLGVGS</sequence>
<name>A0ABR1ENQ0_NECAM</name>
<dbReference type="Proteomes" id="UP001303046">
    <property type="component" value="Unassembled WGS sequence"/>
</dbReference>
<dbReference type="EMBL" id="JAVFWL010000006">
    <property type="protein sequence ID" value="KAK6764178.1"/>
    <property type="molecule type" value="Genomic_DNA"/>
</dbReference>
<comment type="caution">
    <text evidence="1">The sequence shown here is derived from an EMBL/GenBank/DDBJ whole genome shotgun (WGS) entry which is preliminary data.</text>
</comment>
<organism evidence="1 2">
    <name type="scientific">Necator americanus</name>
    <name type="common">Human hookworm</name>
    <dbReference type="NCBI Taxonomy" id="51031"/>
    <lineage>
        <taxon>Eukaryota</taxon>
        <taxon>Metazoa</taxon>
        <taxon>Ecdysozoa</taxon>
        <taxon>Nematoda</taxon>
        <taxon>Chromadorea</taxon>
        <taxon>Rhabditida</taxon>
        <taxon>Rhabditina</taxon>
        <taxon>Rhabditomorpha</taxon>
        <taxon>Strongyloidea</taxon>
        <taxon>Ancylostomatidae</taxon>
        <taxon>Bunostominae</taxon>
        <taxon>Necator</taxon>
    </lineage>
</organism>
<proteinExistence type="predicted"/>
<protein>
    <submittedName>
        <fullName evidence="1">Uncharacterized protein</fullName>
    </submittedName>
</protein>
<evidence type="ECO:0000313" key="1">
    <source>
        <dbReference type="EMBL" id="KAK6764178.1"/>
    </source>
</evidence>
<evidence type="ECO:0000313" key="2">
    <source>
        <dbReference type="Proteomes" id="UP001303046"/>
    </source>
</evidence>
<accession>A0ABR1ENQ0</accession>
<gene>
    <name evidence="1" type="primary">Necator_chrX.g24648</name>
    <name evidence="1" type="ORF">RB195_024483</name>
</gene>